<name>A0ABT5VSW4_9BACT</name>
<dbReference type="Proteomes" id="UP001528920">
    <property type="component" value="Unassembled WGS sequence"/>
</dbReference>
<dbReference type="EMBL" id="JAKJSC010000001">
    <property type="protein sequence ID" value="MDE5417613.1"/>
    <property type="molecule type" value="Genomic_DNA"/>
</dbReference>
<dbReference type="InterPro" id="IPR005180">
    <property type="entry name" value="DUF302"/>
</dbReference>
<keyword evidence="3" id="KW-1185">Reference proteome</keyword>
<sequence>MSYYNSKVLNSNFEKVEIQVRESLQNVGFGVLTEIDIQQKLNEKLAVEFHKYKILGACNPKFAYEALKFDSRIGTMLPCNVIIQELKDGKIEVAAINPIASMSAVNNEDIERVATEVSILLNKFIASLTD</sequence>
<organism evidence="2 3">
    <name type="scientific">Paralabilibaculum antarcticum</name>
    <dbReference type="NCBI Taxonomy" id="2912572"/>
    <lineage>
        <taxon>Bacteria</taxon>
        <taxon>Pseudomonadati</taxon>
        <taxon>Bacteroidota</taxon>
        <taxon>Bacteroidia</taxon>
        <taxon>Marinilabiliales</taxon>
        <taxon>Marinifilaceae</taxon>
        <taxon>Paralabilibaculum</taxon>
    </lineage>
</organism>
<protein>
    <submittedName>
        <fullName evidence="2">DUF302 domain-containing protein</fullName>
    </submittedName>
</protein>
<dbReference type="Gene3D" id="3.30.310.70">
    <property type="entry name" value="TT1751-like domain"/>
    <property type="match status" value="1"/>
</dbReference>
<comment type="caution">
    <text evidence="2">The sequence shown here is derived from an EMBL/GenBank/DDBJ whole genome shotgun (WGS) entry which is preliminary data.</text>
</comment>
<proteinExistence type="predicted"/>
<dbReference type="PIRSF" id="PIRSF021774">
    <property type="entry name" value="UCP021774"/>
    <property type="match status" value="1"/>
</dbReference>
<evidence type="ECO:0000313" key="3">
    <source>
        <dbReference type="Proteomes" id="UP001528920"/>
    </source>
</evidence>
<dbReference type="RefSeq" id="WP_275108955.1">
    <property type="nucleotide sequence ID" value="NZ_JAKJSC010000001.1"/>
</dbReference>
<dbReference type="PANTHER" id="PTHR38342:SF1">
    <property type="entry name" value="SLR5037 PROTEIN"/>
    <property type="match status" value="1"/>
</dbReference>
<dbReference type="CDD" id="cd14797">
    <property type="entry name" value="DUF302"/>
    <property type="match status" value="1"/>
</dbReference>
<feature type="domain" description="DUF302" evidence="1">
    <location>
        <begin position="35"/>
        <end position="98"/>
    </location>
</feature>
<dbReference type="InterPro" id="IPR035923">
    <property type="entry name" value="TT1751-like_sf"/>
</dbReference>
<reference evidence="2 3" key="1">
    <citation type="submission" date="2022-01" db="EMBL/GenBank/DDBJ databases">
        <title>Labilibaculum sp. nov, a marine bacterium isolated from Antarctica.</title>
        <authorList>
            <person name="Dai W."/>
        </authorList>
    </citation>
    <scope>NUCLEOTIDE SEQUENCE [LARGE SCALE GENOMIC DNA]</scope>
    <source>
        <strain evidence="2 3">DW002</strain>
    </source>
</reference>
<accession>A0ABT5VSW4</accession>
<dbReference type="InterPro" id="IPR016796">
    <property type="entry name" value="UCP021774"/>
</dbReference>
<dbReference type="SUPFAM" id="SSF103247">
    <property type="entry name" value="TT1751-like"/>
    <property type="match status" value="1"/>
</dbReference>
<dbReference type="Pfam" id="PF03625">
    <property type="entry name" value="DUF302"/>
    <property type="match status" value="1"/>
</dbReference>
<gene>
    <name evidence="2" type="ORF">L3049_06290</name>
</gene>
<dbReference type="PANTHER" id="PTHR38342">
    <property type="entry name" value="SLR5037 PROTEIN"/>
    <property type="match status" value="1"/>
</dbReference>
<evidence type="ECO:0000313" key="2">
    <source>
        <dbReference type="EMBL" id="MDE5417613.1"/>
    </source>
</evidence>
<evidence type="ECO:0000259" key="1">
    <source>
        <dbReference type="Pfam" id="PF03625"/>
    </source>
</evidence>